<keyword evidence="1" id="KW-1185">Reference proteome</keyword>
<dbReference type="Proteomes" id="UP000887565">
    <property type="component" value="Unplaced"/>
</dbReference>
<dbReference type="AlphaFoldDB" id="A0A915JSY6"/>
<sequence length="68" mass="7743">MGAKCRQQSYFDVYKIRRQSETGAEARRAPKPDGHQDGVVNVCLLANSLHDIQQSYCMIFIKCLLIVK</sequence>
<protein>
    <submittedName>
        <fullName evidence="2">Uncharacterized protein</fullName>
    </submittedName>
</protein>
<accession>A0A915JSY6</accession>
<reference evidence="2" key="1">
    <citation type="submission" date="2022-11" db="UniProtKB">
        <authorList>
            <consortium name="WormBaseParasite"/>
        </authorList>
    </citation>
    <scope>IDENTIFICATION</scope>
</reference>
<proteinExistence type="predicted"/>
<dbReference type="WBParaSite" id="nRc.2.0.1.t29361-RA">
    <property type="protein sequence ID" value="nRc.2.0.1.t29361-RA"/>
    <property type="gene ID" value="nRc.2.0.1.g29361"/>
</dbReference>
<organism evidence="1 2">
    <name type="scientific">Romanomermis culicivorax</name>
    <name type="common">Nematode worm</name>
    <dbReference type="NCBI Taxonomy" id="13658"/>
    <lineage>
        <taxon>Eukaryota</taxon>
        <taxon>Metazoa</taxon>
        <taxon>Ecdysozoa</taxon>
        <taxon>Nematoda</taxon>
        <taxon>Enoplea</taxon>
        <taxon>Dorylaimia</taxon>
        <taxon>Mermithida</taxon>
        <taxon>Mermithoidea</taxon>
        <taxon>Mermithidae</taxon>
        <taxon>Romanomermis</taxon>
    </lineage>
</organism>
<evidence type="ECO:0000313" key="1">
    <source>
        <dbReference type="Proteomes" id="UP000887565"/>
    </source>
</evidence>
<name>A0A915JSY6_ROMCU</name>
<evidence type="ECO:0000313" key="2">
    <source>
        <dbReference type="WBParaSite" id="nRc.2.0.1.t29361-RA"/>
    </source>
</evidence>